<comment type="catalytic activity">
    <reaction evidence="9">
        <text>ATP + H2O = ADP + phosphate + H(+)</text>
        <dbReference type="Rhea" id="RHEA:13065"/>
        <dbReference type="ChEBI" id="CHEBI:15377"/>
        <dbReference type="ChEBI" id="CHEBI:15378"/>
        <dbReference type="ChEBI" id="CHEBI:30616"/>
        <dbReference type="ChEBI" id="CHEBI:43474"/>
        <dbReference type="ChEBI" id="CHEBI:456216"/>
        <dbReference type="EC" id="5.6.2.3"/>
    </reaction>
</comment>
<dbReference type="SUPFAM" id="SSF52540">
    <property type="entry name" value="P-loop containing nucleoside triphosphate hydrolases"/>
    <property type="match status" value="2"/>
</dbReference>
<dbReference type="SMART" id="SM00382">
    <property type="entry name" value="AAA"/>
    <property type="match status" value="1"/>
</dbReference>
<keyword evidence="4 9" id="KW-0347">Helicase</keyword>
<evidence type="ECO:0000313" key="11">
    <source>
        <dbReference type="EMBL" id="KAG0321612.1"/>
    </source>
</evidence>
<reference evidence="11" key="1">
    <citation type="journal article" date="2020" name="Fungal Divers.">
        <title>Resolving the Mortierellaceae phylogeny through synthesis of multi-gene phylogenetics and phylogenomics.</title>
        <authorList>
            <person name="Vandepol N."/>
            <person name="Liber J."/>
            <person name="Desiro A."/>
            <person name="Na H."/>
            <person name="Kennedy M."/>
            <person name="Barry K."/>
            <person name="Grigoriev I.V."/>
            <person name="Miller A.N."/>
            <person name="O'Donnell K."/>
            <person name="Stajich J.E."/>
            <person name="Bonito G."/>
        </authorList>
    </citation>
    <scope>NUCLEOTIDE SEQUENCE</scope>
    <source>
        <strain evidence="11">NVP60</strain>
    </source>
</reference>
<dbReference type="GO" id="GO:0016787">
    <property type="term" value="F:hydrolase activity"/>
    <property type="evidence" value="ECO:0007669"/>
    <property type="project" value="UniProtKB-KW"/>
</dbReference>
<dbReference type="AlphaFoldDB" id="A0A9P6RNU2"/>
<keyword evidence="2 9" id="KW-0227">DNA damage</keyword>
<keyword evidence="3 9" id="KW-0378">Hydrolase</keyword>
<dbReference type="PANTHER" id="PTHR47642:SF5">
    <property type="entry name" value="ATP-DEPENDENT DNA HELICASE"/>
    <property type="match status" value="1"/>
</dbReference>
<keyword evidence="8" id="KW-0413">Isomerase</keyword>
<accession>A0A9P6RNU2</accession>
<evidence type="ECO:0000256" key="1">
    <source>
        <dbReference type="ARBA" id="ARBA00022741"/>
    </source>
</evidence>
<dbReference type="InterPro" id="IPR010285">
    <property type="entry name" value="DNA_helicase_pif1-like_DEAD"/>
</dbReference>
<evidence type="ECO:0000256" key="5">
    <source>
        <dbReference type="ARBA" id="ARBA00022840"/>
    </source>
</evidence>
<name>A0A9P6RNU2_9FUNG</name>
<evidence type="ECO:0000256" key="3">
    <source>
        <dbReference type="ARBA" id="ARBA00022801"/>
    </source>
</evidence>
<comment type="similarity">
    <text evidence="9">Belongs to the helicase family.</text>
</comment>
<protein>
    <recommendedName>
        <fullName evidence="9">ATP-dependent DNA helicase</fullName>
        <ecNumber evidence="9">5.6.2.3</ecNumber>
    </recommendedName>
</protein>
<comment type="cofactor">
    <cofactor evidence="9">
        <name>Mg(2+)</name>
        <dbReference type="ChEBI" id="CHEBI:18420"/>
    </cofactor>
</comment>
<keyword evidence="12" id="KW-1185">Reference proteome</keyword>
<dbReference type="Proteomes" id="UP000823405">
    <property type="component" value="Unassembled WGS sequence"/>
</dbReference>
<dbReference type="EC" id="5.6.2.3" evidence="9"/>
<feature type="domain" description="AAA+ ATPase" evidence="10">
    <location>
        <begin position="304"/>
        <end position="465"/>
    </location>
</feature>
<dbReference type="GO" id="GO:0043139">
    <property type="term" value="F:5'-3' DNA helicase activity"/>
    <property type="evidence" value="ECO:0007669"/>
    <property type="project" value="UniProtKB-EC"/>
</dbReference>
<evidence type="ECO:0000256" key="4">
    <source>
        <dbReference type="ARBA" id="ARBA00022806"/>
    </source>
</evidence>
<dbReference type="Pfam" id="PF05970">
    <property type="entry name" value="PIF1"/>
    <property type="match status" value="1"/>
</dbReference>
<dbReference type="GO" id="GO:0005524">
    <property type="term" value="F:ATP binding"/>
    <property type="evidence" value="ECO:0007669"/>
    <property type="project" value="UniProtKB-KW"/>
</dbReference>
<dbReference type="Pfam" id="PF21530">
    <property type="entry name" value="Pif1_2B_dom"/>
    <property type="match status" value="1"/>
</dbReference>
<proteinExistence type="inferred from homology"/>
<dbReference type="OrthoDB" id="2434839at2759"/>
<sequence>MIRYGQCNIDLQFNVGDQARYYLFKYTTKVAPVLAGSIEAFKGGQSISVRYQKLGMLDIVYDIMVFHLNRVSQGVMFLPTDLPKKRFLVLKFQAQLHPPPTYDVEPPDQLMGDVPVLSSASTISLEDLPKAGDPPPEPETDFEHTTYVQLMTQYIEVYGLPRPERGVRLSADGKSQWARRKEPELYSSRPVNIADLEDYCLHILMLHRPTRRDVDRWIFRPEDLASKFSSMVQDFFTIEQLRGVAPALATLFEGLGGVEAVTPLRPGQRRIDMMSLEAPEVTELSSEQKDMIFELFGAYGFGLSGPQLIITGPAGSGKSWLLWFFIRYFYEQEECTPILLAPSGVAANSIGGHTIHRFFNIPRTDGPAKLPECDPVRLALRIRELISRGEQPCLLIDEASMISASLLDVMSQGLRQALDSDLVFGLPTLLKIKIGCRVMCMANISAETGIVNGALGTVTQIRQGAKGVLDLVVQVRFDGKGTVDISAECRTVMGKTYSRTQFPLTLAWALTIHKS</sequence>
<dbReference type="GO" id="GO:0006281">
    <property type="term" value="P:DNA repair"/>
    <property type="evidence" value="ECO:0007669"/>
    <property type="project" value="UniProtKB-KW"/>
</dbReference>
<dbReference type="GO" id="GO:0006310">
    <property type="term" value="P:DNA recombination"/>
    <property type="evidence" value="ECO:0007669"/>
    <property type="project" value="UniProtKB-KW"/>
</dbReference>
<evidence type="ECO:0000256" key="2">
    <source>
        <dbReference type="ARBA" id="ARBA00022763"/>
    </source>
</evidence>
<keyword evidence="6" id="KW-0238">DNA-binding</keyword>
<gene>
    <name evidence="11" type="ORF">BGZ97_010837</name>
</gene>
<keyword evidence="1 9" id="KW-0547">Nucleotide-binding</keyword>
<dbReference type="InterPro" id="IPR003593">
    <property type="entry name" value="AAA+_ATPase"/>
</dbReference>
<evidence type="ECO:0000313" key="12">
    <source>
        <dbReference type="Proteomes" id="UP000823405"/>
    </source>
</evidence>
<evidence type="ECO:0000256" key="7">
    <source>
        <dbReference type="ARBA" id="ARBA00023204"/>
    </source>
</evidence>
<evidence type="ECO:0000256" key="6">
    <source>
        <dbReference type="ARBA" id="ARBA00023125"/>
    </source>
</evidence>
<keyword evidence="7 9" id="KW-0234">DNA repair</keyword>
<evidence type="ECO:0000256" key="8">
    <source>
        <dbReference type="ARBA" id="ARBA00023235"/>
    </source>
</evidence>
<evidence type="ECO:0000259" key="10">
    <source>
        <dbReference type="SMART" id="SM00382"/>
    </source>
</evidence>
<keyword evidence="9" id="KW-0233">DNA recombination</keyword>
<dbReference type="InterPro" id="IPR049163">
    <property type="entry name" value="Pif1-like_2B_dom"/>
</dbReference>
<dbReference type="InterPro" id="IPR051055">
    <property type="entry name" value="PIF1_helicase"/>
</dbReference>
<dbReference type="InterPro" id="IPR027417">
    <property type="entry name" value="P-loop_NTPase"/>
</dbReference>
<comment type="caution">
    <text evidence="11">The sequence shown here is derived from an EMBL/GenBank/DDBJ whole genome shotgun (WGS) entry which is preliminary data.</text>
</comment>
<evidence type="ECO:0000256" key="9">
    <source>
        <dbReference type="RuleBase" id="RU363044"/>
    </source>
</evidence>
<dbReference type="EMBL" id="JAAAIN010000058">
    <property type="protein sequence ID" value="KAG0321612.1"/>
    <property type="molecule type" value="Genomic_DNA"/>
</dbReference>
<dbReference type="PANTHER" id="PTHR47642">
    <property type="entry name" value="ATP-DEPENDENT DNA HELICASE"/>
    <property type="match status" value="1"/>
</dbReference>
<dbReference type="Gene3D" id="3.40.50.300">
    <property type="entry name" value="P-loop containing nucleotide triphosphate hydrolases"/>
    <property type="match status" value="1"/>
</dbReference>
<organism evidence="11 12">
    <name type="scientific">Linnemannia gamsii</name>
    <dbReference type="NCBI Taxonomy" id="64522"/>
    <lineage>
        <taxon>Eukaryota</taxon>
        <taxon>Fungi</taxon>
        <taxon>Fungi incertae sedis</taxon>
        <taxon>Mucoromycota</taxon>
        <taxon>Mortierellomycotina</taxon>
        <taxon>Mortierellomycetes</taxon>
        <taxon>Mortierellales</taxon>
        <taxon>Mortierellaceae</taxon>
        <taxon>Linnemannia</taxon>
    </lineage>
</organism>
<keyword evidence="5 9" id="KW-0067">ATP-binding</keyword>
<dbReference type="GO" id="GO:0000723">
    <property type="term" value="P:telomere maintenance"/>
    <property type="evidence" value="ECO:0007669"/>
    <property type="project" value="InterPro"/>
</dbReference>